<evidence type="ECO:0000259" key="5">
    <source>
        <dbReference type="Pfam" id="PF13193"/>
    </source>
</evidence>
<dbReference type="InterPro" id="IPR042099">
    <property type="entry name" value="ANL_N_sf"/>
</dbReference>
<comment type="similarity">
    <text evidence="1">Belongs to the ATP-dependent AMP-binding enzyme family.</text>
</comment>
<dbReference type="Pfam" id="PF00501">
    <property type="entry name" value="AMP-binding"/>
    <property type="match status" value="1"/>
</dbReference>
<evidence type="ECO:0000313" key="9">
    <source>
        <dbReference type="EMBL" id="CAB5010894.1"/>
    </source>
</evidence>
<evidence type="ECO:0000256" key="2">
    <source>
        <dbReference type="ARBA" id="ARBA00022598"/>
    </source>
</evidence>
<feature type="domain" description="AMP-dependent synthetase/ligase" evidence="4">
    <location>
        <begin position="106"/>
        <end position="341"/>
    </location>
</feature>
<protein>
    <submittedName>
        <fullName evidence="6">Unannotated protein</fullName>
    </submittedName>
</protein>
<dbReference type="EMBL" id="CAEZYK010000036">
    <property type="protein sequence ID" value="CAB4723081.1"/>
    <property type="molecule type" value="Genomic_DNA"/>
</dbReference>
<name>A0A6J6RGD3_9ZZZZ</name>
<keyword evidence="2" id="KW-0436">Ligase</keyword>
<evidence type="ECO:0000313" key="6">
    <source>
        <dbReference type="EMBL" id="CAB4723081.1"/>
    </source>
</evidence>
<accession>A0A6J6RGD3</accession>
<dbReference type="GO" id="GO:0031956">
    <property type="term" value="F:medium-chain fatty acid-CoA ligase activity"/>
    <property type="evidence" value="ECO:0007669"/>
    <property type="project" value="TreeGrafter"/>
</dbReference>
<dbReference type="Pfam" id="PF13193">
    <property type="entry name" value="AMP-binding_C"/>
    <property type="match status" value="1"/>
</dbReference>
<feature type="compositionally biased region" description="Basic and acidic residues" evidence="3">
    <location>
        <begin position="282"/>
        <end position="298"/>
    </location>
</feature>
<feature type="region of interest" description="Disordered" evidence="3">
    <location>
        <begin position="282"/>
        <end position="302"/>
    </location>
</feature>
<dbReference type="EMBL" id="CAFBOF010000001">
    <property type="protein sequence ID" value="CAB4968566.1"/>
    <property type="molecule type" value="Genomic_DNA"/>
</dbReference>
<evidence type="ECO:0000313" key="7">
    <source>
        <dbReference type="EMBL" id="CAB4894496.1"/>
    </source>
</evidence>
<sequence>MNIAMLIDMAAEGFGDRIAFGSLDDGVTYSQLRINAQRIASRLVASPARTLAVSCETSLLIPSALFGAAWAGKTYAPLNYRLPQNTQSELLRRLDPADLADSEWLKTSKELENFIDEPENPAVVLFTSGTTAEPKAAVLDHSQLLAYQFNTVEFGGAEESEAVLLAVPPFHIAGVTALLTSTYTGRRVVALPQFDPEAWLATARNENITHAFLVPTMLARIVSTLEESGGTAPSSLQRITYGGARLPISVLQRALDYFPTTGFANAYGLTETSSTVTLLGPDDHRTAHASDDPTDKARLGSAGRPVPGIEIRVIASSGEVAENHTTGKIEVRGDQVSGDYLGSYRDRSDWLATGDCGYLDDEGFLFVEGRDDDTIIKGGENISPVEIEDALLTHPEVDSVAVVGIYDEEWGEKIGAVIVTRTGSQITTDELQTWTKEKVGSFKTPSVILMRFELPLTPTGKVMHRQVRSDLEALSQQSET</sequence>
<organism evidence="6">
    <name type="scientific">freshwater metagenome</name>
    <dbReference type="NCBI Taxonomy" id="449393"/>
    <lineage>
        <taxon>unclassified sequences</taxon>
        <taxon>metagenomes</taxon>
        <taxon>ecological metagenomes</taxon>
    </lineage>
</organism>
<dbReference type="InterPro" id="IPR045851">
    <property type="entry name" value="AMP-bd_C_sf"/>
</dbReference>
<dbReference type="CDD" id="cd04433">
    <property type="entry name" value="AFD_class_I"/>
    <property type="match status" value="1"/>
</dbReference>
<dbReference type="GO" id="GO:0006631">
    <property type="term" value="P:fatty acid metabolic process"/>
    <property type="evidence" value="ECO:0007669"/>
    <property type="project" value="TreeGrafter"/>
</dbReference>
<dbReference type="InterPro" id="IPR000873">
    <property type="entry name" value="AMP-dep_synth/lig_dom"/>
</dbReference>
<dbReference type="Gene3D" id="3.30.300.30">
    <property type="match status" value="1"/>
</dbReference>
<dbReference type="AlphaFoldDB" id="A0A6J6RGD3"/>
<dbReference type="InterPro" id="IPR025110">
    <property type="entry name" value="AMP-bd_C"/>
</dbReference>
<dbReference type="SUPFAM" id="SSF56801">
    <property type="entry name" value="Acetyl-CoA synthetase-like"/>
    <property type="match status" value="1"/>
</dbReference>
<feature type="domain" description="AMP-binding enzyme C-terminal" evidence="5">
    <location>
        <begin position="386"/>
        <end position="461"/>
    </location>
</feature>
<reference evidence="6" key="1">
    <citation type="submission" date="2020-05" db="EMBL/GenBank/DDBJ databases">
        <authorList>
            <person name="Chiriac C."/>
            <person name="Salcher M."/>
            <person name="Ghai R."/>
            <person name="Kavagutti S V."/>
        </authorList>
    </citation>
    <scope>NUCLEOTIDE SEQUENCE</scope>
</reference>
<gene>
    <name evidence="6" type="ORF">UFOPK2683_00785</name>
    <name evidence="7" type="ORF">UFOPK3605_00119</name>
    <name evidence="8" type="ORF">UFOPK3897_00123</name>
    <name evidence="9" type="ORF">UFOPK4121_00036</name>
</gene>
<proteinExistence type="inferred from homology"/>
<evidence type="ECO:0000259" key="4">
    <source>
        <dbReference type="Pfam" id="PF00501"/>
    </source>
</evidence>
<evidence type="ECO:0000313" key="8">
    <source>
        <dbReference type="EMBL" id="CAB4968566.1"/>
    </source>
</evidence>
<dbReference type="Gene3D" id="3.40.50.12780">
    <property type="entry name" value="N-terminal domain of ligase-like"/>
    <property type="match status" value="1"/>
</dbReference>
<dbReference type="PANTHER" id="PTHR43201">
    <property type="entry name" value="ACYL-COA SYNTHETASE"/>
    <property type="match status" value="1"/>
</dbReference>
<dbReference type="PANTHER" id="PTHR43201:SF5">
    <property type="entry name" value="MEDIUM-CHAIN ACYL-COA LIGASE ACSF2, MITOCHONDRIAL"/>
    <property type="match status" value="1"/>
</dbReference>
<evidence type="ECO:0000256" key="1">
    <source>
        <dbReference type="ARBA" id="ARBA00006432"/>
    </source>
</evidence>
<dbReference type="EMBL" id="CAFBPQ010000001">
    <property type="protein sequence ID" value="CAB5010894.1"/>
    <property type="molecule type" value="Genomic_DNA"/>
</dbReference>
<evidence type="ECO:0000256" key="3">
    <source>
        <dbReference type="SAM" id="MobiDB-lite"/>
    </source>
</evidence>
<dbReference type="EMBL" id="CAFBMM010000001">
    <property type="protein sequence ID" value="CAB4894496.1"/>
    <property type="molecule type" value="Genomic_DNA"/>
</dbReference>